<dbReference type="PANTHER" id="PTHR46268">
    <property type="entry name" value="STRESS RESPONSE PROTEIN NHAX"/>
    <property type="match status" value="1"/>
</dbReference>
<dbReference type="AlphaFoldDB" id="A0A9X2J5I5"/>
<dbReference type="RefSeq" id="WP_252465089.1">
    <property type="nucleotide sequence ID" value="NZ_JALBWM010000012.1"/>
</dbReference>
<dbReference type="PANTHER" id="PTHR46268:SF6">
    <property type="entry name" value="UNIVERSAL STRESS PROTEIN UP12"/>
    <property type="match status" value="1"/>
</dbReference>
<feature type="domain" description="UspA" evidence="2">
    <location>
        <begin position="223"/>
        <end position="300"/>
    </location>
</feature>
<dbReference type="SUPFAM" id="SSF52402">
    <property type="entry name" value="Adenine nucleotide alpha hydrolases-like"/>
    <property type="match status" value="2"/>
</dbReference>
<dbReference type="EMBL" id="JALBWM010000012">
    <property type="protein sequence ID" value="MCO1333645.1"/>
    <property type="molecule type" value="Genomic_DNA"/>
</dbReference>
<organism evidence="3 4">
    <name type="scientific">Microbulbifer okhotskensis</name>
    <dbReference type="NCBI Taxonomy" id="2926617"/>
    <lineage>
        <taxon>Bacteria</taxon>
        <taxon>Pseudomonadati</taxon>
        <taxon>Pseudomonadota</taxon>
        <taxon>Gammaproteobacteria</taxon>
        <taxon>Cellvibrionales</taxon>
        <taxon>Microbulbiferaceae</taxon>
        <taxon>Microbulbifer</taxon>
    </lineage>
</organism>
<comment type="caution">
    <text evidence="3">The sequence shown here is derived from an EMBL/GenBank/DDBJ whole genome shotgun (WGS) entry which is preliminary data.</text>
</comment>
<dbReference type="InterPro" id="IPR006016">
    <property type="entry name" value="UspA"/>
</dbReference>
<dbReference type="InterPro" id="IPR006015">
    <property type="entry name" value="Universal_stress_UspA"/>
</dbReference>
<dbReference type="Pfam" id="PF00582">
    <property type="entry name" value="Usp"/>
    <property type="match status" value="2"/>
</dbReference>
<evidence type="ECO:0000256" key="1">
    <source>
        <dbReference type="ARBA" id="ARBA00008791"/>
    </source>
</evidence>
<dbReference type="PRINTS" id="PR01438">
    <property type="entry name" value="UNVRSLSTRESS"/>
</dbReference>
<comment type="similarity">
    <text evidence="1">Belongs to the universal stress protein A family.</text>
</comment>
<dbReference type="Gene3D" id="3.40.50.12370">
    <property type="match status" value="1"/>
</dbReference>
<keyword evidence="4" id="KW-1185">Reference proteome</keyword>
<gene>
    <name evidence="3" type="ORF">MO867_04745</name>
</gene>
<reference evidence="3" key="1">
    <citation type="journal article" date="2022" name="Arch. Microbiol.">
        <title>Microbulbifer okhotskensis sp. nov., isolated from a deep bottom sediment of the Okhotsk Sea.</title>
        <authorList>
            <person name="Romanenko L."/>
            <person name="Kurilenko V."/>
            <person name="Otstavnykh N."/>
            <person name="Velansky P."/>
            <person name="Isaeva M."/>
            <person name="Mikhailov V."/>
        </authorList>
    </citation>
    <scope>NUCLEOTIDE SEQUENCE</scope>
    <source>
        <strain evidence="3">OS29</strain>
    </source>
</reference>
<feature type="domain" description="UspA" evidence="2">
    <location>
        <begin position="22"/>
        <end position="174"/>
    </location>
</feature>
<evidence type="ECO:0000313" key="4">
    <source>
        <dbReference type="Proteomes" id="UP001139028"/>
    </source>
</evidence>
<sequence>MTASSSENNNKRVDNGEAVSLVLSCIDGSQYTGAVCDYAAWMAVNLSAPLKLLHNIERSDVPAVTDFTGSIGLGSQEELLEELTALEQQRARLMVQQGKLMLQAARSRAEGAGVQEILICQRHDTLNESVVELEDSIRALVLGIRGEEHGDSERGLGAHLEIVVRSLHKPILVVNRDFQPPSTIMLAYDGSEAACKALTLVAESPLFRKLSCHLVHVGSAQAAEKLLAEGRAKLEAVGMVVTATNLTGNTVEALVAYQTEHQIDLTVMGAFSHNRLRDLFMGSITAKMLLKTRQPLLLLR</sequence>
<evidence type="ECO:0000313" key="3">
    <source>
        <dbReference type="EMBL" id="MCO1333645.1"/>
    </source>
</evidence>
<dbReference type="Proteomes" id="UP001139028">
    <property type="component" value="Unassembled WGS sequence"/>
</dbReference>
<name>A0A9X2J5I5_9GAMM</name>
<accession>A0A9X2J5I5</accession>
<dbReference type="CDD" id="cd00293">
    <property type="entry name" value="USP-like"/>
    <property type="match status" value="2"/>
</dbReference>
<protein>
    <submittedName>
        <fullName evidence="3">Universal stress protein</fullName>
    </submittedName>
</protein>
<proteinExistence type="inferred from homology"/>
<evidence type="ECO:0000259" key="2">
    <source>
        <dbReference type="Pfam" id="PF00582"/>
    </source>
</evidence>